<keyword evidence="2" id="KW-1185">Reference proteome</keyword>
<proteinExistence type="predicted"/>
<evidence type="ECO:0000313" key="2">
    <source>
        <dbReference type="Proteomes" id="UP001159427"/>
    </source>
</evidence>
<name>A0ABN8S021_9CNID</name>
<gene>
    <name evidence="1" type="ORF">PEVE_00015896</name>
</gene>
<dbReference type="Proteomes" id="UP001159427">
    <property type="component" value="Unassembled WGS sequence"/>
</dbReference>
<accession>A0ABN8S021</accession>
<sequence>MQFARTLEKRQAILDESFELIECWEHDFKRRQLYPKKKTETFPHIIVFDFESVLDTSKRKQATKCRCPFCRQTLWIERQSTPVAKIPKSGAGDSRRRLSVWTRLSEKAFGDTFLAPDSDVKVANKQNKAMYLSTPSFKFLDIINFISYRTSYDERVKMYGAKLSKSWFPYKWFDTAE</sequence>
<feature type="non-terminal residue" evidence="1">
    <location>
        <position position="177"/>
    </location>
</feature>
<reference evidence="1 2" key="1">
    <citation type="submission" date="2022-05" db="EMBL/GenBank/DDBJ databases">
        <authorList>
            <consortium name="Genoscope - CEA"/>
            <person name="William W."/>
        </authorList>
    </citation>
    <scope>NUCLEOTIDE SEQUENCE [LARGE SCALE GENOMIC DNA]</scope>
</reference>
<organism evidence="1 2">
    <name type="scientific">Porites evermanni</name>
    <dbReference type="NCBI Taxonomy" id="104178"/>
    <lineage>
        <taxon>Eukaryota</taxon>
        <taxon>Metazoa</taxon>
        <taxon>Cnidaria</taxon>
        <taxon>Anthozoa</taxon>
        <taxon>Hexacorallia</taxon>
        <taxon>Scleractinia</taxon>
        <taxon>Fungiina</taxon>
        <taxon>Poritidae</taxon>
        <taxon>Porites</taxon>
    </lineage>
</organism>
<protein>
    <submittedName>
        <fullName evidence="1">Uncharacterized protein</fullName>
    </submittedName>
</protein>
<evidence type="ECO:0000313" key="1">
    <source>
        <dbReference type="EMBL" id="CAH3185071.1"/>
    </source>
</evidence>
<comment type="caution">
    <text evidence="1">The sequence shown here is derived from an EMBL/GenBank/DDBJ whole genome shotgun (WGS) entry which is preliminary data.</text>
</comment>
<dbReference type="EMBL" id="CALNXI010002232">
    <property type="protein sequence ID" value="CAH3185071.1"/>
    <property type="molecule type" value="Genomic_DNA"/>
</dbReference>